<sequence length="802" mass="85587">MSQPLLDSTSDPVSPIHRGMGPQLLSPAEKKILPAFGHPSERLPTSLARVAAAGVKRDPLIEPRQHHHNAPPELFVKVGPLAPSAEGGPSSSSPPTKSPTSAVGGPSAPAPPLVHTQPAIPNFEITMPACPPPSSSSSAPNLAAHSPAAQMPGVQEQSLEAQRRPPQFDYAQRDRIEAHARSAALESCNYDWIVLIDLARLASQHQLSPYSVMKFGVKGSPYAYIPITMQQPASVEQILNRQRESEKRAAQWLLYKRRRIQEASQSRLSQSLSPESAQGTATCSDGSTASCGTKRPASVTPSSEARATSLLRTGEKDESPTGPEDEAKEGSKRSLNSVSTRAAGSPSPNPTDVDLQKFERSTRMEGDSAQRTESTEGGSQGSSSSGAVPTVGAQEEESAKTQQERERDWHASVAASVAPPAQQQGGVAVKTSDTHPIHISFLIPPNLIQQVSDAILPSARSSFPQLMRDGSSGRRSASTADRASNEREDLLSFADADSHSSDQVKGKRLTMLENVFDLASIVAPSHPSSSTTTLHQSQSQIAEAAMAEGPPIQSTERENGGGGGGGGYDDDDDGCKLRQPTRIIGNLLLSSCPGKKVRLTGPVRGRGAICRDLGMDLKRIKELGVGAIVCCLDDEELDFLGAPWSEYEREADSLGIDVIRIPMAEGFSPTCVAGTDAVMTHVVTEYTLNGTSVLVHCRGGVGRAGLVACTWLLKMGLVGSTELIGVNPPDPNIREQDLFSEAGLKILQVVERLIDLIRRRRSPKAIETAEQVKFIVEYAIYLHRQESSRKGRIPSTSLTAPP</sequence>
<dbReference type="EMBL" id="KZ820473">
    <property type="protein sequence ID" value="PWN47297.1"/>
    <property type="molecule type" value="Genomic_DNA"/>
</dbReference>
<reference evidence="1 2" key="1">
    <citation type="journal article" date="2018" name="Mol. Biol. Evol.">
        <title>Broad Genomic Sampling Reveals a Smut Pathogenic Ancestry of the Fungal Clade Ustilaginomycotina.</title>
        <authorList>
            <person name="Kijpornyongpan T."/>
            <person name="Mondo S.J."/>
            <person name="Barry K."/>
            <person name="Sandor L."/>
            <person name="Lee J."/>
            <person name="Lipzen A."/>
            <person name="Pangilinan J."/>
            <person name="LaButti K."/>
            <person name="Hainaut M."/>
            <person name="Henrissat B."/>
            <person name="Grigoriev I.V."/>
            <person name="Spatafora J.W."/>
            <person name="Aime M.C."/>
        </authorList>
    </citation>
    <scope>NUCLEOTIDE SEQUENCE [LARGE SCALE GENOMIC DNA]</scope>
    <source>
        <strain evidence="1 2">SA 807</strain>
    </source>
</reference>
<gene>
    <name evidence="1" type="ORF">IE53DRAFT_257103</name>
</gene>
<evidence type="ECO:0000313" key="1">
    <source>
        <dbReference type="EMBL" id="PWN47297.1"/>
    </source>
</evidence>
<protein>
    <submittedName>
        <fullName evidence="1">Uncharacterized protein</fullName>
    </submittedName>
</protein>
<proteinExistence type="predicted"/>
<dbReference type="Proteomes" id="UP000245626">
    <property type="component" value="Unassembled WGS sequence"/>
</dbReference>
<accession>A0ACD0NN91</accession>
<name>A0ACD0NN91_9BASI</name>
<organism evidence="1 2">
    <name type="scientific">Violaceomyces palustris</name>
    <dbReference type="NCBI Taxonomy" id="1673888"/>
    <lineage>
        <taxon>Eukaryota</taxon>
        <taxon>Fungi</taxon>
        <taxon>Dikarya</taxon>
        <taxon>Basidiomycota</taxon>
        <taxon>Ustilaginomycotina</taxon>
        <taxon>Ustilaginomycetes</taxon>
        <taxon>Violaceomycetales</taxon>
        <taxon>Violaceomycetaceae</taxon>
        <taxon>Violaceomyces</taxon>
    </lineage>
</organism>
<keyword evidence="2" id="KW-1185">Reference proteome</keyword>
<evidence type="ECO:0000313" key="2">
    <source>
        <dbReference type="Proteomes" id="UP000245626"/>
    </source>
</evidence>